<keyword evidence="1" id="KW-0472">Membrane</keyword>
<name>A0A5J6SPS1_9BACI</name>
<proteinExistence type="predicted"/>
<evidence type="ECO:0008006" key="5">
    <source>
        <dbReference type="Google" id="ProtNLM"/>
    </source>
</evidence>
<keyword evidence="1" id="KW-0812">Transmembrane</keyword>
<feature type="signal peptide" evidence="2">
    <location>
        <begin position="1"/>
        <end position="22"/>
    </location>
</feature>
<dbReference type="OrthoDB" id="2874829at2"/>
<accession>A0A5J6SPS1</accession>
<dbReference type="PROSITE" id="PS51257">
    <property type="entry name" value="PROKAR_LIPOPROTEIN"/>
    <property type="match status" value="1"/>
</dbReference>
<dbReference type="AlphaFoldDB" id="A0A5J6SPS1"/>
<reference evidence="3 4" key="1">
    <citation type="submission" date="2018-07" db="EMBL/GenBank/DDBJ databases">
        <title>Complete genome sequence of Psychrobacillus sp. PB01, isolated from iceberg, and comparative genome analysis of Psychrobacillus strains.</title>
        <authorList>
            <person name="Lee P.C."/>
        </authorList>
    </citation>
    <scope>NUCLEOTIDE SEQUENCE [LARGE SCALE GENOMIC DNA]</scope>
    <source>
        <strain evidence="3 4">PB01</strain>
    </source>
</reference>
<gene>
    <name evidence="3" type="ORF">PB01_14560</name>
</gene>
<dbReference type="EMBL" id="CP031223">
    <property type="protein sequence ID" value="QFF99945.1"/>
    <property type="molecule type" value="Genomic_DNA"/>
</dbReference>
<evidence type="ECO:0000256" key="2">
    <source>
        <dbReference type="SAM" id="SignalP"/>
    </source>
</evidence>
<organism evidence="3 4">
    <name type="scientific">Psychrobacillus glaciei</name>
    <dbReference type="NCBI Taxonomy" id="2283160"/>
    <lineage>
        <taxon>Bacteria</taxon>
        <taxon>Bacillati</taxon>
        <taxon>Bacillota</taxon>
        <taxon>Bacilli</taxon>
        <taxon>Bacillales</taxon>
        <taxon>Bacillaceae</taxon>
        <taxon>Psychrobacillus</taxon>
    </lineage>
</organism>
<evidence type="ECO:0000313" key="4">
    <source>
        <dbReference type="Proteomes" id="UP000325517"/>
    </source>
</evidence>
<evidence type="ECO:0000256" key="1">
    <source>
        <dbReference type="SAM" id="Phobius"/>
    </source>
</evidence>
<dbReference type="KEGG" id="psyo:PB01_14560"/>
<keyword evidence="4" id="KW-1185">Reference proteome</keyword>
<evidence type="ECO:0000313" key="3">
    <source>
        <dbReference type="EMBL" id="QFF99945.1"/>
    </source>
</evidence>
<keyword evidence="1" id="KW-1133">Transmembrane helix</keyword>
<protein>
    <recommendedName>
        <fullName evidence="5">Lipoprotein</fullName>
    </recommendedName>
</protein>
<dbReference type="Proteomes" id="UP000325517">
    <property type="component" value="Chromosome"/>
</dbReference>
<feature type="transmembrane region" description="Helical" evidence="1">
    <location>
        <begin position="116"/>
        <end position="136"/>
    </location>
</feature>
<dbReference type="RefSeq" id="WP_151700842.1">
    <property type="nucleotide sequence ID" value="NZ_CP031223.1"/>
</dbReference>
<feature type="chain" id="PRO_5023872870" description="Lipoprotein" evidence="2">
    <location>
        <begin position="23"/>
        <end position="158"/>
    </location>
</feature>
<feature type="transmembrane region" description="Helical" evidence="1">
    <location>
        <begin position="88"/>
        <end position="109"/>
    </location>
</feature>
<keyword evidence="2" id="KW-0732">Signal</keyword>
<sequence length="158" mass="17805">MKKYILLMLFCLTLILSACSHGEEDTREYSGIIGDGKTLGYEYTVKKEQNKFSWKVGYIGNISIIEESAANQEDLVNFMNAVNDSKLALVKLIVSVSYFLIVIITTLILYKKNRKVLKDGGIIITILAGIAIYIAFKESLNLISSLQDAKYYYLILVK</sequence>